<accession>A0A0M7B5C2</accession>
<evidence type="ECO:0000256" key="4">
    <source>
        <dbReference type="ARBA" id="ARBA00022759"/>
    </source>
</evidence>
<protein>
    <recommendedName>
        <fullName evidence="7">Endoribonuclease YbeY</fullName>
        <ecNumber evidence="7">3.1.-.-</ecNumber>
    </recommendedName>
</protein>
<evidence type="ECO:0000256" key="6">
    <source>
        <dbReference type="ARBA" id="ARBA00022833"/>
    </source>
</evidence>
<dbReference type="InterPro" id="IPR023091">
    <property type="entry name" value="MetalPrtase_cat_dom_sf_prd"/>
</dbReference>
<comment type="cofactor">
    <cofactor evidence="7">
        <name>Zn(2+)</name>
        <dbReference type="ChEBI" id="CHEBI:29105"/>
    </cofactor>
    <text evidence="7">Binds 1 zinc ion.</text>
</comment>
<keyword evidence="6 7" id="KW-0862">Zinc</keyword>
<dbReference type="GO" id="GO:0005737">
    <property type="term" value="C:cytoplasm"/>
    <property type="evidence" value="ECO:0007669"/>
    <property type="project" value="UniProtKB-SubCell"/>
</dbReference>
<keyword evidence="7" id="KW-0963">Cytoplasm</keyword>
<dbReference type="GO" id="GO:0008270">
    <property type="term" value="F:zinc ion binding"/>
    <property type="evidence" value="ECO:0007669"/>
    <property type="project" value="UniProtKB-UniRule"/>
</dbReference>
<evidence type="ECO:0000256" key="5">
    <source>
        <dbReference type="ARBA" id="ARBA00022801"/>
    </source>
</evidence>
<evidence type="ECO:0000313" key="9">
    <source>
        <dbReference type="Proteomes" id="UP000049455"/>
    </source>
</evidence>
<name>A0A0M7B5C2_9RHOB</name>
<dbReference type="STRING" id="313367.JSE7799_00079"/>
<dbReference type="Pfam" id="PF02130">
    <property type="entry name" value="YbeY"/>
    <property type="match status" value="1"/>
</dbReference>
<dbReference type="GO" id="GO:0004222">
    <property type="term" value="F:metalloendopeptidase activity"/>
    <property type="evidence" value="ECO:0007669"/>
    <property type="project" value="InterPro"/>
</dbReference>
<evidence type="ECO:0000256" key="2">
    <source>
        <dbReference type="ARBA" id="ARBA00022722"/>
    </source>
</evidence>
<proteinExistence type="inferred from homology"/>
<sequence>MTHVIDTVIEDDRWSDLERLAGIAVPAALEGLSGCEVVVLGCDDARIAELNADFRGKARPTNVLSWPSAEREPGGRPDGEELGDIAIAYETCAREAAEQGKTFEAHVIHLLIHATLHLLGHDHEEPEEAERMEATEVELVKALGFPDPYASDNV</sequence>
<dbReference type="GO" id="GO:0004521">
    <property type="term" value="F:RNA endonuclease activity"/>
    <property type="evidence" value="ECO:0007669"/>
    <property type="project" value="UniProtKB-UniRule"/>
</dbReference>
<dbReference type="Proteomes" id="UP000049455">
    <property type="component" value="Unassembled WGS sequence"/>
</dbReference>
<evidence type="ECO:0000313" key="8">
    <source>
        <dbReference type="EMBL" id="CUH08793.1"/>
    </source>
</evidence>
<comment type="subcellular location">
    <subcellularLocation>
        <location evidence="7">Cytoplasm</location>
    </subcellularLocation>
</comment>
<keyword evidence="9" id="KW-1185">Reference proteome</keyword>
<dbReference type="EC" id="3.1.-.-" evidence="7"/>
<dbReference type="NCBIfam" id="TIGR00043">
    <property type="entry name" value="rRNA maturation RNase YbeY"/>
    <property type="match status" value="1"/>
</dbReference>
<dbReference type="Gene3D" id="3.40.390.30">
    <property type="entry name" value="Metalloproteases ('zincins'), catalytic domain"/>
    <property type="match status" value="1"/>
</dbReference>
<evidence type="ECO:0000256" key="7">
    <source>
        <dbReference type="HAMAP-Rule" id="MF_00009"/>
    </source>
</evidence>
<dbReference type="AlphaFoldDB" id="A0A0M7B5C2"/>
<keyword evidence="5 7" id="KW-0378">Hydrolase</keyword>
<gene>
    <name evidence="7 8" type="primary">ybeY</name>
    <name evidence="8" type="ORF">JSE7799_00079</name>
</gene>
<dbReference type="HAMAP" id="MF_00009">
    <property type="entry name" value="Endoribonucl_YbeY"/>
    <property type="match status" value="1"/>
</dbReference>
<organism evidence="8 9">
    <name type="scientific">Jannaschia seosinensis</name>
    <dbReference type="NCBI Taxonomy" id="313367"/>
    <lineage>
        <taxon>Bacteria</taxon>
        <taxon>Pseudomonadati</taxon>
        <taxon>Pseudomonadota</taxon>
        <taxon>Alphaproteobacteria</taxon>
        <taxon>Rhodobacterales</taxon>
        <taxon>Roseobacteraceae</taxon>
        <taxon>Jannaschia</taxon>
    </lineage>
</organism>
<evidence type="ECO:0000256" key="1">
    <source>
        <dbReference type="ARBA" id="ARBA00010875"/>
    </source>
</evidence>
<keyword evidence="4 7" id="KW-0255">Endonuclease</keyword>
<dbReference type="RefSeq" id="WP_055661835.1">
    <property type="nucleotide sequence ID" value="NZ_CYPR01000002.1"/>
</dbReference>
<dbReference type="PANTHER" id="PTHR46986">
    <property type="entry name" value="ENDORIBONUCLEASE YBEY, CHLOROPLASTIC"/>
    <property type="match status" value="1"/>
</dbReference>
<dbReference type="EMBL" id="CYPR01000002">
    <property type="protein sequence ID" value="CUH08793.1"/>
    <property type="molecule type" value="Genomic_DNA"/>
</dbReference>
<dbReference type="GO" id="GO:0006364">
    <property type="term" value="P:rRNA processing"/>
    <property type="evidence" value="ECO:0007669"/>
    <property type="project" value="UniProtKB-UniRule"/>
</dbReference>
<dbReference type="PROSITE" id="PS01306">
    <property type="entry name" value="UPF0054"/>
    <property type="match status" value="1"/>
</dbReference>
<keyword evidence="7" id="KW-0690">Ribosome biogenesis</keyword>
<evidence type="ECO:0000256" key="3">
    <source>
        <dbReference type="ARBA" id="ARBA00022723"/>
    </source>
</evidence>
<keyword evidence="7" id="KW-0698">rRNA processing</keyword>
<comment type="function">
    <text evidence="7">Single strand-specific metallo-endoribonuclease involved in late-stage 70S ribosome quality control and in maturation of the 3' terminus of the 16S rRNA.</text>
</comment>
<feature type="binding site" evidence="7">
    <location>
        <position position="113"/>
    </location>
    <ligand>
        <name>Zn(2+)</name>
        <dbReference type="ChEBI" id="CHEBI:29105"/>
        <note>catalytic</note>
    </ligand>
</feature>
<dbReference type="OrthoDB" id="9807740at2"/>
<dbReference type="InterPro" id="IPR020549">
    <property type="entry name" value="YbeY_CS"/>
</dbReference>
<reference evidence="8 9" key="1">
    <citation type="submission" date="2015-09" db="EMBL/GenBank/DDBJ databases">
        <authorList>
            <person name="Jackson K.R."/>
            <person name="Lunt B.L."/>
            <person name="Fisher J.N.B."/>
            <person name="Gardner A.V."/>
            <person name="Bailey M.E."/>
            <person name="Deus L.M."/>
            <person name="Earl A.S."/>
            <person name="Gibby P.D."/>
            <person name="Hartmann K.A."/>
            <person name="Liu J.E."/>
            <person name="Manci A.M."/>
            <person name="Nielsen D.A."/>
            <person name="Solomon M.B."/>
            <person name="Breakwell D.P."/>
            <person name="Burnett S.H."/>
            <person name="Grose J.H."/>
        </authorList>
    </citation>
    <scope>NUCLEOTIDE SEQUENCE [LARGE SCALE GENOMIC DNA]</scope>
    <source>
        <strain evidence="8 9">CECT 7799</strain>
    </source>
</reference>
<dbReference type="InterPro" id="IPR002036">
    <property type="entry name" value="YbeY"/>
</dbReference>
<dbReference type="SUPFAM" id="SSF55486">
    <property type="entry name" value="Metalloproteases ('zincins'), catalytic domain"/>
    <property type="match status" value="1"/>
</dbReference>
<comment type="similarity">
    <text evidence="1 7">Belongs to the endoribonuclease YbeY family.</text>
</comment>
<dbReference type="PANTHER" id="PTHR46986:SF1">
    <property type="entry name" value="ENDORIBONUCLEASE YBEY, CHLOROPLASTIC"/>
    <property type="match status" value="1"/>
</dbReference>
<feature type="binding site" evidence="7">
    <location>
        <position position="117"/>
    </location>
    <ligand>
        <name>Zn(2+)</name>
        <dbReference type="ChEBI" id="CHEBI:29105"/>
        <note>catalytic</note>
    </ligand>
</feature>
<feature type="binding site" evidence="7">
    <location>
        <position position="123"/>
    </location>
    <ligand>
        <name>Zn(2+)</name>
        <dbReference type="ChEBI" id="CHEBI:29105"/>
        <note>catalytic</note>
    </ligand>
</feature>
<keyword evidence="3 7" id="KW-0479">Metal-binding</keyword>
<keyword evidence="2 7" id="KW-0540">Nuclease</keyword>